<reference evidence="6 7" key="1">
    <citation type="journal article" date="2004" name="Proc. Natl. Acad. Sci. U.S.A.">
        <title>The diploid genome sequence of Candida albicans.</title>
        <authorList>
            <person name="Jones T."/>
            <person name="Federspiel N.A."/>
            <person name="Chibana H."/>
            <person name="Dungan J."/>
            <person name="Kalman S."/>
            <person name="Magee B.B."/>
            <person name="Newport G."/>
            <person name="Thorstenson Y.R."/>
            <person name="Agabian N."/>
            <person name="Magee P.T."/>
            <person name="Davis R.W."/>
            <person name="Scherer S."/>
        </authorList>
    </citation>
    <scope>NUCLEOTIDE SEQUENCE [LARGE SCALE GENOMIC DNA]</scope>
    <source>
        <strain evidence="7">SC5314 / ATCC MYA-2876</strain>
    </source>
</reference>
<keyword evidence="7" id="KW-1185">Reference proteome</keyword>
<sequence>MGTNNKTVTNKSNKRIQGKRHIKHSPNLTPFNETQNASNFLIKSSTPYISAIKQITKKLNKFSKSKNSHTINKFQNEQYKTIKYIAVKGMGKTIEKVASIGTHFQKDYKVDVLTGSTTVLDEFAPIESNQEPDNENKSDDDDDDDDETIYKKRTVSSIEIRIWIKRD</sequence>
<dbReference type="RefSeq" id="XP_712622.2">
    <property type="nucleotide sequence ID" value="XM_707529.2"/>
</dbReference>
<dbReference type="GO" id="GO:0001682">
    <property type="term" value="P:tRNA 5'-leader removal"/>
    <property type="evidence" value="ECO:0007669"/>
    <property type="project" value="InterPro"/>
</dbReference>
<gene>
    <name evidence="6" type="ordered locus">CAALFM_C400740WA</name>
    <name evidence="5" type="ordered locus">orf19.11644</name>
</gene>
<evidence type="ECO:0000313" key="6">
    <source>
        <dbReference type="EMBL" id="AOW28866.1"/>
    </source>
</evidence>
<dbReference type="KEGG" id="cal:CAALFM_C400740WA"/>
<name>A0A1D8PL39_CANAL</name>
<evidence type="ECO:0000313" key="7">
    <source>
        <dbReference type="Proteomes" id="UP000000559"/>
    </source>
</evidence>
<dbReference type="FunCoup" id="A0A1D8PL39">
    <property type="interactions" value="93"/>
</dbReference>
<evidence type="ECO:0000256" key="3">
    <source>
        <dbReference type="ARBA" id="ARBA00023242"/>
    </source>
</evidence>
<dbReference type="SMR" id="A0A1D8PL39"/>
<evidence type="ECO:0000256" key="4">
    <source>
        <dbReference type="SAM" id="MobiDB-lite"/>
    </source>
</evidence>
<keyword evidence="3" id="KW-0539">Nucleus</keyword>
<dbReference type="GO" id="GO:0000172">
    <property type="term" value="C:ribonuclease MRP complex"/>
    <property type="evidence" value="ECO:0000318"/>
    <property type="project" value="GO_Central"/>
</dbReference>
<dbReference type="CGD" id="CAL0000175247">
    <property type="gene designation" value="orf19.11644"/>
</dbReference>
<dbReference type="GO" id="GO:0006364">
    <property type="term" value="P:rRNA processing"/>
    <property type="evidence" value="ECO:0000318"/>
    <property type="project" value="GO_Central"/>
</dbReference>
<feature type="compositionally biased region" description="Acidic residues" evidence="4">
    <location>
        <begin position="130"/>
        <end position="147"/>
    </location>
</feature>
<dbReference type="InterPro" id="IPR020241">
    <property type="entry name" value="RNase_P/MRP_Pop7_fungi"/>
</dbReference>
<organism evidence="6 7">
    <name type="scientific">Candida albicans (strain SC5314 / ATCC MYA-2876)</name>
    <name type="common">Yeast</name>
    <dbReference type="NCBI Taxonomy" id="237561"/>
    <lineage>
        <taxon>Eukaryota</taxon>
        <taxon>Fungi</taxon>
        <taxon>Dikarya</taxon>
        <taxon>Ascomycota</taxon>
        <taxon>Saccharomycotina</taxon>
        <taxon>Pichiomycetes</taxon>
        <taxon>Debaryomycetaceae</taxon>
        <taxon>Candida/Lodderomyces clade</taxon>
        <taxon>Candida</taxon>
    </lineage>
</organism>
<dbReference type="GeneID" id="3645764"/>
<evidence type="ECO:0000256" key="1">
    <source>
        <dbReference type="ARBA" id="ARBA00004123"/>
    </source>
</evidence>
<dbReference type="PANTHER" id="PTHR28256:SF1">
    <property type="entry name" value="RIBONUCLEASES P_MRP PROTEIN SUBUNIT POP7"/>
    <property type="match status" value="1"/>
</dbReference>
<dbReference type="GO" id="GO:0005655">
    <property type="term" value="C:nucleolar ribonuclease P complex"/>
    <property type="evidence" value="ECO:0000318"/>
    <property type="project" value="GO_Central"/>
</dbReference>
<dbReference type="Proteomes" id="UP000000559">
    <property type="component" value="Chromosome 4"/>
</dbReference>
<dbReference type="GO" id="GO:0003723">
    <property type="term" value="F:RNA binding"/>
    <property type="evidence" value="ECO:0000318"/>
    <property type="project" value="GO_Central"/>
</dbReference>
<protein>
    <submittedName>
        <fullName evidence="6">Ribonuclease P/MRP protein subunit</fullName>
    </submittedName>
</protein>
<dbReference type="eggNOG" id="ENOG502S59H">
    <property type="taxonomic scope" value="Eukaryota"/>
</dbReference>
<dbReference type="GO" id="GO:0008033">
    <property type="term" value="P:tRNA processing"/>
    <property type="evidence" value="ECO:0000318"/>
    <property type="project" value="GO_Central"/>
</dbReference>
<dbReference type="GO" id="GO:0000294">
    <property type="term" value="P:nuclear-transcribed mRNA catabolic process, RNase MRP-dependent"/>
    <property type="evidence" value="ECO:0000318"/>
    <property type="project" value="GO_Central"/>
</dbReference>
<evidence type="ECO:0000256" key="2">
    <source>
        <dbReference type="ARBA" id="ARBA00022694"/>
    </source>
</evidence>
<reference evidence="6 7" key="2">
    <citation type="journal article" date="2007" name="Genome Biol.">
        <title>Assembly of the Candida albicans genome into sixteen supercontigs aligned on the eight chromosomes.</title>
        <authorList>
            <person name="van het Hoog M."/>
            <person name="Rast T.J."/>
            <person name="Martchenko M."/>
            <person name="Grindle S."/>
            <person name="Dignard D."/>
            <person name="Hogues H."/>
            <person name="Cuomo C."/>
            <person name="Berriman M."/>
            <person name="Scherer S."/>
            <person name="Magee B.B."/>
            <person name="Whiteway M."/>
            <person name="Chibana H."/>
            <person name="Nantel A."/>
            <person name="Magee P.T."/>
        </authorList>
    </citation>
    <scope>GENOME REANNOTATION</scope>
    <source>
        <strain evidence="7">SC5314 / ATCC MYA-2876</strain>
    </source>
</reference>
<dbReference type="Gene3D" id="3.30.110.20">
    <property type="entry name" value="Alba-like domain"/>
    <property type="match status" value="1"/>
</dbReference>
<dbReference type="STRING" id="237561.A0A1D8PL39"/>
<dbReference type="VEuPathDB" id="FungiDB:C4_00740W_A"/>
<proteinExistence type="predicted"/>
<dbReference type="InterPro" id="IPR036882">
    <property type="entry name" value="Alba-like_dom_sf"/>
</dbReference>
<feature type="region of interest" description="Disordered" evidence="4">
    <location>
        <begin position="124"/>
        <end position="150"/>
    </location>
</feature>
<reference evidence="6 7" key="3">
    <citation type="journal article" date="2013" name="Genome Biol.">
        <title>Assembly of a phased diploid Candida albicans genome facilitates allele-specific measurements and provides a simple model for repeat and indel structure.</title>
        <authorList>
            <person name="Muzzey D."/>
            <person name="Schwartz K."/>
            <person name="Weissman J.S."/>
            <person name="Sherlock G."/>
        </authorList>
    </citation>
    <scope>NUCLEOTIDE SEQUENCE [LARGE SCALE GENOMIC DNA]</scope>
    <source>
        <strain evidence="7">SC5314 / ATCC MYA-2876</strain>
    </source>
</reference>
<accession>A0A1D8PL39</accession>
<keyword evidence="2" id="KW-0819">tRNA processing</keyword>
<comment type="subcellular location">
    <subcellularLocation>
        <location evidence="1">Nucleus</location>
    </subcellularLocation>
</comment>
<dbReference type="AlphaFoldDB" id="A0A1D8PL39"/>
<dbReference type="Pfam" id="PF12328">
    <property type="entry name" value="Rpp20"/>
    <property type="match status" value="1"/>
</dbReference>
<dbReference type="InParanoid" id="A0A1D8PL39"/>
<evidence type="ECO:0000313" key="5">
    <source>
        <dbReference type="CGD" id="CAL0000175247"/>
    </source>
</evidence>
<dbReference type="GO" id="GO:0034965">
    <property type="term" value="P:intronic box C/D snoRNA processing"/>
    <property type="evidence" value="ECO:0000318"/>
    <property type="project" value="GO_Central"/>
</dbReference>
<dbReference type="EMBL" id="CP017626">
    <property type="protein sequence ID" value="AOW28866.1"/>
    <property type="molecule type" value="Genomic_DNA"/>
</dbReference>
<dbReference type="OrthoDB" id="5416589at2759"/>
<dbReference type="InterPro" id="IPR014612">
    <property type="entry name" value="Pop7/Rpp20"/>
</dbReference>
<dbReference type="PANTHER" id="PTHR28256">
    <property type="entry name" value="RIBONUCLEASES P/MRP PROTEIN SUBUNIT POP7"/>
    <property type="match status" value="1"/>
</dbReference>